<dbReference type="InterPro" id="IPR027038">
    <property type="entry name" value="RanGap"/>
</dbReference>
<dbReference type="GO" id="GO:0005096">
    <property type="term" value="F:GTPase activator activity"/>
    <property type="evidence" value="ECO:0007669"/>
    <property type="project" value="UniProtKB-KW"/>
</dbReference>
<dbReference type="PANTHER" id="PTHR24113">
    <property type="entry name" value="RAN GTPASE-ACTIVATING PROTEIN 1"/>
    <property type="match status" value="1"/>
</dbReference>
<dbReference type="GO" id="GO:0005930">
    <property type="term" value="C:axoneme"/>
    <property type="evidence" value="ECO:0007669"/>
    <property type="project" value="UniProtKB-SubCell"/>
</dbReference>
<gene>
    <name evidence="5" type="ORF">CYMTET_20425</name>
</gene>
<dbReference type="Pfam" id="PF13516">
    <property type="entry name" value="LRR_6"/>
    <property type="match status" value="1"/>
</dbReference>
<dbReference type="GO" id="GO:0031267">
    <property type="term" value="F:small GTPase binding"/>
    <property type="evidence" value="ECO:0007669"/>
    <property type="project" value="TreeGrafter"/>
</dbReference>
<keyword evidence="4" id="KW-0677">Repeat</keyword>
<evidence type="ECO:0000256" key="2">
    <source>
        <dbReference type="ARBA" id="ARBA00022468"/>
    </source>
</evidence>
<dbReference type="SUPFAM" id="SSF52047">
    <property type="entry name" value="RNI-like"/>
    <property type="match status" value="1"/>
</dbReference>
<keyword evidence="3" id="KW-0433">Leucine-rich repeat</keyword>
<organism evidence="5 6">
    <name type="scientific">Cymbomonas tetramitiformis</name>
    <dbReference type="NCBI Taxonomy" id="36881"/>
    <lineage>
        <taxon>Eukaryota</taxon>
        <taxon>Viridiplantae</taxon>
        <taxon>Chlorophyta</taxon>
        <taxon>Pyramimonadophyceae</taxon>
        <taxon>Pyramimonadales</taxon>
        <taxon>Pyramimonadaceae</taxon>
        <taxon>Cymbomonas</taxon>
    </lineage>
</organism>
<keyword evidence="2" id="KW-0343">GTPase activation</keyword>
<dbReference type="GO" id="GO:0005829">
    <property type="term" value="C:cytosol"/>
    <property type="evidence" value="ECO:0007669"/>
    <property type="project" value="TreeGrafter"/>
</dbReference>
<keyword evidence="6" id="KW-1185">Reference proteome</keyword>
<dbReference type="GO" id="GO:0006913">
    <property type="term" value="P:nucleocytoplasmic transport"/>
    <property type="evidence" value="ECO:0007669"/>
    <property type="project" value="TreeGrafter"/>
</dbReference>
<dbReference type="Proteomes" id="UP001190700">
    <property type="component" value="Unassembled WGS sequence"/>
</dbReference>
<reference evidence="5 6" key="1">
    <citation type="journal article" date="2015" name="Genome Biol. Evol.">
        <title>Comparative Genomics of a Bacterivorous Green Alga Reveals Evolutionary Causalities and Consequences of Phago-Mixotrophic Mode of Nutrition.</title>
        <authorList>
            <person name="Burns J.A."/>
            <person name="Paasch A."/>
            <person name="Narechania A."/>
            <person name="Kim E."/>
        </authorList>
    </citation>
    <scope>NUCLEOTIDE SEQUENCE [LARGE SCALE GENOMIC DNA]</scope>
    <source>
        <strain evidence="5 6">PLY_AMNH</strain>
    </source>
</reference>
<dbReference type="Gene3D" id="3.80.10.10">
    <property type="entry name" value="Ribonuclease Inhibitor"/>
    <property type="match status" value="1"/>
</dbReference>
<proteinExistence type="predicted"/>
<dbReference type="AlphaFoldDB" id="A0AAE0G428"/>
<protein>
    <submittedName>
        <fullName evidence="5">Uncharacterized protein</fullName>
    </submittedName>
</protein>
<comment type="caution">
    <text evidence="5">The sequence shown here is derived from an EMBL/GenBank/DDBJ whole genome shotgun (WGS) entry which is preliminary data.</text>
</comment>
<sequence>MATISSADNGIGYEGYKALAKALTPNAEGVSNSSLRSLNLADNNDYDERGVQALVTALAPNEVGVFNRSLKWLNLDFTGIRREGSEALLLLLRPTSQGFVNMSLNTLILKNNSLMGYENQTALLEAARNHPNAGAIKIEF</sequence>
<dbReference type="GO" id="GO:0005634">
    <property type="term" value="C:nucleus"/>
    <property type="evidence" value="ECO:0007669"/>
    <property type="project" value="TreeGrafter"/>
</dbReference>
<evidence type="ECO:0000313" key="5">
    <source>
        <dbReference type="EMBL" id="KAK3271214.1"/>
    </source>
</evidence>
<evidence type="ECO:0000256" key="3">
    <source>
        <dbReference type="ARBA" id="ARBA00022614"/>
    </source>
</evidence>
<comment type="subcellular location">
    <subcellularLocation>
        <location evidence="1">Cytoplasm</location>
        <location evidence="1">Cytoskeleton</location>
        <location evidence="1">Cilium axoneme</location>
    </subcellularLocation>
</comment>
<dbReference type="PANTHER" id="PTHR24113:SF12">
    <property type="entry name" value="RAN GTPASE-ACTIVATING PROTEIN 1"/>
    <property type="match status" value="1"/>
</dbReference>
<accession>A0AAE0G428</accession>
<name>A0AAE0G428_9CHLO</name>
<dbReference type="InterPro" id="IPR001611">
    <property type="entry name" value="Leu-rich_rpt"/>
</dbReference>
<evidence type="ECO:0000256" key="4">
    <source>
        <dbReference type="ARBA" id="ARBA00022737"/>
    </source>
</evidence>
<dbReference type="EMBL" id="LGRX02009934">
    <property type="protein sequence ID" value="KAK3271214.1"/>
    <property type="molecule type" value="Genomic_DNA"/>
</dbReference>
<dbReference type="GO" id="GO:0048471">
    <property type="term" value="C:perinuclear region of cytoplasm"/>
    <property type="evidence" value="ECO:0007669"/>
    <property type="project" value="TreeGrafter"/>
</dbReference>
<dbReference type="InterPro" id="IPR032675">
    <property type="entry name" value="LRR_dom_sf"/>
</dbReference>
<evidence type="ECO:0000313" key="6">
    <source>
        <dbReference type="Proteomes" id="UP001190700"/>
    </source>
</evidence>
<evidence type="ECO:0000256" key="1">
    <source>
        <dbReference type="ARBA" id="ARBA00004430"/>
    </source>
</evidence>